<evidence type="ECO:0000256" key="4">
    <source>
        <dbReference type="ARBA" id="ARBA00022723"/>
    </source>
</evidence>
<dbReference type="NCBIfam" id="NF003661">
    <property type="entry name" value="PRK05291.1-3"/>
    <property type="match status" value="1"/>
</dbReference>
<sequence>MESSPDIIVAQATAPIPSGIGVLRISGRSMEGLVRSLTGKGYPAARQASLRSFYNRLGEVIDHGLILYFPAPHSYTGEDVVELHAHGSPVVLQELQVHCLQWGARLANPGEFTLRAYLNNKIDLNQAEAVADLIHADSSQAARSAALALSGRFSEVIHTLVSDLTTLRVRLESDFDFTDEEIPVFHEVSFRSSLNHILERLTRLVENSRQGALLREGKNIVLIGSPNVGKSSLLNALTEEDHALVTPIPGTTRDLIRGHMVLQGIPIHLVDTAGIRKTEDFVERAGIERTWSAVNKSDLALIVVDVRKGVTEDDRSLIGRLLPHQPKLIVANKIDLLSSEHDVVSELIHSIAGLLPVIPVSAQTGDGLEVLKIKMLSVMDINHNSDAPLLLARERHIATLVQALGHLREALMTFESEFIAEELRQAQLKLAQISGKEFAADDLLGEIFSRFCIGK</sequence>
<dbReference type="Pfam" id="PF01926">
    <property type="entry name" value="MMR_HSR1"/>
    <property type="match status" value="1"/>
</dbReference>
<feature type="domain" description="TrmE-type G" evidence="12">
    <location>
        <begin position="217"/>
        <end position="380"/>
    </location>
</feature>
<reference evidence="13 14" key="1">
    <citation type="submission" date="2016-01" db="EMBL/GenBank/DDBJ databases">
        <title>Genome sequence of the acidophilic iron oxidising Ferrovum strain Z-31.</title>
        <authorList>
            <person name="Poehlein A."/>
            <person name="Ullrich S.R."/>
            <person name="Schloemann M."/>
            <person name="Muehling M."/>
            <person name="Daniel R."/>
        </authorList>
    </citation>
    <scope>NUCLEOTIDE SEQUENCE [LARGE SCALE GENOMIC DNA]</scope>
    <source>
        <strain evidence="13 14">Z-31</strain>
    </source>
</reference>
<dbReference type="InterPro" id="IPR006073">
    <property type="entry name" value="GTP-bd"/>
</dbReference>
<comment type="subunit">
    <text evidence="10">Homodimer. Heterotetramer of two MnmE and two MnmG subunits.</text>
</comment>
<comment type="function">
    <text evidence="10">Exhibits a very high intrinsic GTPase hydrolysis rate. Involved in the addition of a carboxymethylaminomethyl (cmnm) group at the wobble position (U34) of certain tRNAs, forming tRNA-cmnm(5)s(2)U34.</text>
</comment>
<dbReference type="CDD" id="cd14858">
    <property type="entry name" value="TrmE_N"/>
    <property type="match status" value="1"/>
</dbReference>
<gene>
    <name evidence="10 13" type="primary">mnmE</name>
    <name evidence="10" type="synonym">trmE</name>
    <name evidence="13" type="ORF">FEMY_07610</name>
</gene>
<evidence type="ECO:0000256" key="1">
    <source>
        <dbReference type="ARBA" id="ARBA00011043"/>
    </source>
</evidence>
<keyword evidence="3 10" id="KW-0819">tRNA processing</keyword>
<evidence type="ECO:0000256" key="10">
    <source>
        <dbReference type="HAMAP-Rule" id="MF_00379"/>
    </source>
</evidence>
<dbReference type="Proteomes" id="UP000075653">
    <property type="component" value="Unassembled WGS sequence"/>
</dbReference>
<comment type="caution">
    <text evidence="10">Lacks conserved residue(s) required for the propagation of feature annotation.</text>
</comment>
<dbReference type="InterPro" id="IPR004520">
    <property type="entry name" value="GTPase_MnmE"/>
</dbReference>
<feature type="binding site" evidence="10">
    <location>
        <position position="121"/>
    </location>
    <ligand>
        <name>(6S)-5-formyl-5,6,7,8-tetrahydrofolate</name>
        <dbReference type="ChEBI" id="CHEBI:57457"/>
    </ligand>
</feature>
<feature type="binding site" evidence="10">
    <location>
        <position position="252"/>
    </location>
    <ligand>
        <name>Mg(2+)</name>
        <dbReference type="ChEBI" id="CHEBI:18420"/>
    </ligand>
</feature>
<dbReference type="EC" id="3.6.-.-" evidence="10"/>
<dbReference type="InterPro" id="IPR027266">
    <property type="entry name" value="TrmE/GcvT-like"/>
</dbReference>
<dbReference type="EMBL" id="LRRD01000011">
    <property type="protein sequence ID" value="KXW58733.1"/>
    <property type="molecule type" value="Genomic_DNA"/>
</dbReference>
<dbReference type="STRING" id="1789004.FEMY_07610"/>
<dbReference type="GO" id="GO:0005829">
    <property type="term" value="C:cytosol"/>
    <property type="evidence" value="ECO:0007669"/>
    <property type="project" value="TreeGrafter"/>
</dbReference>
<feature type="binding site" evidence="10">
    <location>
        <begin position="271"/>
        <end position="274"/>
    </location>
    <ligand>
        <name>GTP</name>
        <dbReference type="ChEBI" id="CHEBI:37565"/>
    </ligand>
</feature>
<keyword evidence="4 10" id="KW-0479">Metal-binding</keyword>
<accession>A0A149VZS6</accession>
<dbReference type="InterPro" id="IPR005225">
    <property type="entry name" value="Small_GTP-bd"/>
</dbReference>
<evidence type="ECO:0000256" key="9">
    <source>
        <dbReference type="ARBA" id="ARBA00023134"/>
    </source>
</evidence>
<dbReference type="PROSITE" id="PS51709">
    <property type="entry name" value="G_TRME"/>
    <property type="match status" value="1"/>
</dbReference>
<dbReference type="CDD" id="cd04164">
    <property type="entry name" value="trmE"/>
    <property type="match status" value="1"/>
</dbReference>
<protein>
    <recommendedName>
        <fullName evidence="10">tRNA modification GTPase MnmE</fullName>
        <ecNumber evidence="10">3.6.-.-</ecNumber>
    </recommendedName>
</protein>
<feature type="binding site" evidence="10">
    <location>
        <position position="251"/>
    </location>
    <ligand>
        <name>K(+)</name>
        <dbReference type="ChEBI" id="CHEBI:29103"/>
    </ligand>
</feature>
<evidence type="ECO:0000256" key="3">
    <source>
        <dbReference type="ARBA" id="ARBA00022694"/>
    </source>
</evidence>
<dbReference type="NCBIfam" id="TIGR00231">
    <property type="entry name" value="small_GTP"/>
    <property type="match status" value="1"/>
</dbReference>
<keyword evidence="8 10" id="KW-0630">Potassium</keyword>
<dbReference type="InterPro" id="IPR018948">
    <property type="entry name" value="GTP-bd_TrmE_N"/>
</dbReference>
<dbReference type="FunFam" id="3.40.50.300:FF:001376">
    <property type="entry name" value="tRNA modification GTPase MnmE"/>
    <property type="match status" value="1"/>
</dbReference>
<evidence type="ECO:0000256" key="7">
    <source>
        <dbReference type="ARBA" id="ARBA00022842"/>
    </source>
</evidence>
<dbReference type="Gene3D" id="1.20.120.430">
    <property type="entry name" value="tRNA modification GTPase MnmE domain 2"/>
    <property type="match status" value="1"/>
</dbReference>
<dbReference type="PANTHER" id="PTHR42714">
    <property type="entry name" value="TRNA MODIFICATION GTPASE GTPBP3"/>
    <property type="match status" value="1"/>
</dbReference>
<evidence type="ECO:0000256" key="8">
    <source>
        <dbReference type="ARBA" id="ARBA00022958"/>
    </source>
</evidence>
<dbReference type="Pfam" id="PF12631">
    <property type="entry name" value="MnmE_helical"/>
    <property type="match status" value="1"/>
</dbReference>
<keyword evidence="2 10" id="KW-0963">Cytoplasm</keyword>
<keyword evidence="14" id="KW-1185">Reference proteome</keyword>
<evidence type="ECO:0000313" key="13">
    <source>
        <dbReference type="EMBL" id="KXW58733.1"/>
    </source>
</evidence>
<evidence type="ECO:0000256" key="6">
    <source>
        <dbReference type="ARBA" id="ARBA00022801"/>
    </source>
</evidence>
<dbReference type="AlphaFoldDB" id="A0A149VZS6"/>
<evidence type="ECO:0000256" key="5">
    <source>
        <dbReference type="ARBA" id="ARBA00022741"/>
    </source>
</evidence>
<evidence type="ECO:0000313" key="14">
    <source>
        <dbReference type="Proteomes" id="UP000075653"/>
    </source>
</evidence>
<keyword evidence="9 10" id="KW-0342">GTP-binding</keyword>
<feature type="binding site" evidence="10">
    <location>
        <begin position="227"/>
        <end position="232"/>
    </location>
    <ligand>
        <name>GTP</name>
        <dbReference type="ChEBI" id="CHEBI:37565"/>
    </ligand>
</feature>
<comment type="caution">
    <text evidence="13">The sequence shown here is derived from an EMBL/GenBank/DDBJ whole genome shotgun (WGS) entry which is preliminary data.</text>
</comment>
<comment type="similarity">
    <text evidence="1 10 11">Belongs to the TRAFAC class TrmE-Era-EngA-EngB-Septin-like GTPase superfamily. TrmE GTPase family.</text>
</comment>
<dbReference type="GO" id="GO:0003924">
    <property type="term" value="F:GTPase activity"/>
    <property type="evidence" value="ECO:0007669"/>
    <property type="project" value="UniProtKB-UniRule"/>
</dbReference>
<evidence type="ECO:0000256" key="2">
    <source>
        <dbReference type="ARBA" id="ARBA00022490"/>
    </source>
</evidence>
<feature type="binding site" evidence="10">
    <location>
        <position position="82"/>
    </location>
    <ligand>
        <name>(6S)-5-formyl-5,6,7,8-tetrahydrofolate</name>
        <dbReference type="ChEBI" id="CHEBI:57457"/>
    </ligand>
</feature>
<dbReference type="GO" id="GO:0002098">
    <property type="term" value="P:tRNA wobble uridine modification"/>
    <property type="evidence" value="ECO:0007669"/>
    <property type="project" value="TreeGrafter"/>
</dbReference>
<organism evidence="13 14">
    <name type="scientific">Ferrovum myxofaciens</name>
    <dbReference type="NCBI Taxonomy" id="416213"/>
    <lineage>
        <taxon>Bacteria</taxon>
        <taxon>Pseudomonadati</taxon>
        <taxon>Pseudomonadota</taxon>
        <taxon>Betaproteobacteria</taxon>
        <taxon>Ferrovales</taxon>
        <taxon>Ferrovaceae</taxon>
        <taxon>Ferrovum</taxon>
    </lineage>
</organism>
<dbReference type="InterPro" id="IPR031168">
    <property type="entry name" value="G_TrmE"/>
</dbReference>
<dbReference type="GO" id="GO:0030488">
    <property type="term" value="P:tRNA methylation"/>
    <property type="evidence" value="ECO:0007669"/>
    <property type="project" value="TreeGrafter"/>
</dbReference>
<comment type="subcellular location">
    <subcellularLocation>
        <location evidence="10">Cytoplasm</location>
    </subcellularLocation>
</comment>
<feature type="binding site" evidence="10">
    <location>
        <position position="246"/>
    </location>
    <ligand>
        <name>K(+)</name>
        <dbReference type="ChEBI" id="CHEBI:29103"/>
    </ligand>
</feature>
<dbReference type="GO" id="GO:0005525">
    <property type="term" value="F:GTP binding"/>
    <property type="evidence" value="ECO:0007669"/>
    <property type="project" value="UniProtKB-UniRule"/>
</dbReference>
<dbReference type="Pfam" id="PF10396">
    <property type="entry name" value="TrmE_N"/>
    <property type="match status" value="1"/>
</dbReference>
<dbReference type="RefSeq" id="WP_062187697.1">
    <property type="nucleotide sequence ID" value="NZ_CP149475.1"/>
</dbReference>
<feature type="binding site" evidence="10">
    <location>
        <position position="248"/>
    </location>
    <ligand>
        <name>K(+)</name>
        <dbReference type="ChEBI" id="CHEBI:29103"/>
    </ligand>
</feature>
<evidence type="ECO:0000256" key="11">
    <source>
        <dbReference type="RuleBase" id="RU003313"/>
    </source>
</evidence>
<dbReference type="NCBIfam" id="TIGR00450">
    <property type="entry name" value="mnmE_trmE_thdF"/>
    <property type="match status" value="1"/>
</dbReference>
<keyword evidence="7 10" id="KW-0460">Magnesium</keyword>
<dbReference type="Gene3D" id="3.40.50.300">
    <property type="entry name" value="P-loop containing nucleotide triphosphate hydrolases"/>
    <property type="match status" value="1"/>
</dbReference>
<dbReference type="HAMAP" id="MF_00379">
    <property type="entry name" value="GTPase_MnmE"/>
    <property type="match status" value="1"/>
</dbReference>
<dbReference type="PATRIC" id="fig|1789004.3.peg.769"/>
<proteinExistence type="inferred from homology"/>
<dbReference type="InterPro" id="IPR025867">
    <property type="entry name" value="MnmE_helical"/>
</dbReference>
<dbReference type="InterPro" id="IPR027368">
    <property type="entry name" value="MnmE_dom2"/>
</dbReference>
<keyword evidence="6 10" id="KW-0378">Hydrolase</keyword>
<dbReference type="GO" id="GO:0046872">
    <property type="term" value="F:metal ion binding"/>
    <property type="evidence" value="ECO:0007669"/>
    <property type="project" value="UniProtKB-KW"/>
</dbReference>
<comment type="cofactor">
    <cofactor evidence="10">
        <name>K(+)</name>
        <dbReference type="ChEBI" id="CHEBI:29103"/>
    </cofactor>
    <text evidence="10">Binds 1 potassium ion per subunit.</text>
</comment>
<name>A0A149VZS6_9PROT</name>
<feature type="binding site" evidence="10">
    <location>
        <begin position="246"/>
        <end position="252"/>
    </location>
    <ligand>
        <name>GTP</name>
        <dbReference type="ChEBI" id="CHEBI:37565"/>
    </ligand>
</feature>
<feature type="binding site" evidence="10">
    <location>
        <position position="24"/>
    </location>
    <ligand>
        <name>(6S)-5-formyl-5,6,7,8-tetrahydrofolate</name>
        <dbReference type="ChEBI" id="CHEBI:57457"/>
    </ligand>
</feature>
<dbReference type="InterPro" id="IPR027417">
    <property type="entry name" value="P-loop_NTPase"/>
</dbReference>
<dbReference type="PANTHER" id="PTHR42714:SF2">
    <property type="entry name" value="TRNA MODIFICATION GTPASE GTPBP3, MITOCHONDRIAL"/>
    <property type="match status" value="1"/>
</dbReference>
<dbReference type="Gene3D" id="3.30.1360.120">
    <property type="entry name" value="Probable tRNA modification gtpase trme, domain 1"/>
    <property type="match status" value="1"/>
</dbReference>
<keyword evidence="5 10" id="KW-0547">Nucleotide-binding</keyword>
<feature type="binding site" evidence="10">
    <location>
        <position position="227"/>
    </location>
    <ligand>
        <name>K(+)</name>
        <dbReference type="ChEBI" id="CHEBI:29103"/>
    </ligand>
</feature>
<dbReference type="SUPFAM" id="SSF52540">
    <property type="entry name" value="P-loop containing nucleoside triphosphate hydrolases"/>
    <property type="match status" value="1"/>
</dbReference>
<dbReference type="PRINTS" id="PR00449">
    <property type="entry name" value="RASTRNSFRMNG"/>
</dbReference>
<feature type="binding site" evidence="10">
    <location>
        <position position="455"/>
    </location>
    <ligand>
        <name>(6S)-5-formyl-5,6,7,8-tetrahydrofolate</name>
        <dbReference type="ChEBI" id="CHEBI:57457"/>
    </ligand>
</feature>
<feature type="binding site" evidence="10">
    <location>
        <position position="231"/>
    </location>
    <ligand>
        <name>Mg(2+)</name>
        <dbReference type="ChEBI" id="CHEBI:18420"/>
    </ligand>
</feature>
<evidence type="ECO:0000259" key="12">
    <source>
        <dbReference type="PROSITE" id="PS51709"/>
    </source>
</evidence>